<dbReference type="STRING" id="1195763.ABT56_19255"/>
<dbReference type="Proteomes" id="UP000036097">
    <property type="component" value="Unassembled WGS sequence"/>
</dbReference>
<gene>
    <name evidence="4" type="ORF">ABT56_19255</name>
</gene>
<dbReference type="InterPro" id="IPR013328">
    <property type="entry name" value="6PGD_dom2"/>
</dbReference>
<dbReference type="GO" id="GO:0016616">
    <property type="term" value="F:oxidoreductase activity, acting on the CH-OH group of donors, NAD or NADP as acceptor"/>
    <property type="evidence" value="ECO:0007669"/>
    <property type="project" value="InterPro"/>
</dbReference>
<accession>A0A0J1GUY4</accession>
<evidence type="ECO:0000259" key="2">
    <source>
        <dbReference type="Pfam" id="PF01210"/>
    </source>
</evidence>
<dbReference type="RefSeq" id="WP_047880541.1">
    <property type="nucleotide sequence ID" value="NZ_LDOT01000033.1"/>
</dbReference>
<dbReference type="Gene3D" id="1.10.1040.10">
    <property type="entry name" value="N-(1-d-carboxylethyl)-l-norvaline Dehydrogenase, domain 2"/>
    <property type="match status" value="1"/>
</dbReference>
<dbReference type="InterPro" id="IPR051729">
    <property type="entry name" value="Opine/Lysopine_DH"/>
</dbReference>
<dbReference type="SUPFAM" id="SSF48179">
    <property type="entry name" value="6-phosphogluconate dehydrogenase C-terminal domain-like"/>
    <property type="match status" value="1"/>
</dbReference>
<dbReference type="EMBL" id="LDOT01000033">
    <property type="protein sequence ID" value="KLV03446.1"/>
    <property type="molecule type" value="Genomic_DNA"/>
</dbReference>
<dbReference type="SUPFAM" id="SSF51735">
    <property type="entry name" value="NAD(P)-binding Rossmann-fold domains"/>
    <property type="match status" value="1"/>
</dbReference>
<dbReference type="AlphaFoldDB" id="A0A0J1GUY4"/>
<protein>
    <submittedName>
        <fullName evidence="4">Nopaline dehydrogenase</fullName>
    </submittedName>
</protein>
<comment type="caution">
    <text evidence="4">The sequence shown here is derived from an EMBL/GenBank/DDBJ whole genome shotgun (WGS) entry which is preliminary data.</text>
</comment>
<reference evidence="4 5" key="1">
    <citation type="submission" date="2015-05" db="EMBL/GenBank/DDBJ databases">
        <title>Photobacterium galathea sp. nov.</title>
        <authorList>
            <person name="Machado H."/>
            <person name="Gram L."/>
        </authorList>
    </citation>
    <scope>NUCLEOTIDE SEQUENCE [LARGE SCALE GENOMIC DNA]</scope>
    <source>
        <strain evidence="4 5">CGMCC 1.12159</strain>
    </source>
</reference>
<dbReference type="InterPro" id="IPR003421">
    <property type="entry name" value="Opine_DH"/>
</dbReference>
<dbReference type="PATRIC" id="fig|1195763.3.peg.4118"/>
<evidence type="ECO:0000313" key="5">
    <source>
        <dbReference type="Proteomes" id="UP000036097"/>
    </source>
</evidence>
<feature type="domain" description="Opine dehydrogenase" evidence="3">
    <location>
        <begin position="194"/>
        <end position="339"/>
    </location>
</feature>
<dbReference type="PANTHER" id="PTHR38015:SF1">
    <property type="entry name" value="OPINE DEHYDROGENASE DOMAIN-CONTAINING PROTEIN"/>
    <property type="match status" value="1"/>
</dbReference>
<dbReference type="GO" id="GO:0051287">
    <property type="term" value="F:NAD binding"/>
    <property type="evidence" value="ECO:0007669"/>
    <property type="project" value="InterPro"/>
</dbReference>
<evidence type="ECO:0000259" key="3">
    <source>
        <dbReference type="Pfam" id="PF02317"/>
    </source>
</evidence>
<dbReference type="Pfam" id="PF02317">
    <property type="entry name" value="Octopine_DH"/>
    <property type="match status" value="1"/>
</dbReference>
<dbReference type="GO" id="GO:0046168">
    <property type="term" value="P:glycerol-3-phosphate catabolic process"/>
    <property type="evidence" value="ECO:0007669"/>
    <property type="project" value="InterPro"/>
</dbReference>
<feature type="domain" description="Glycerol-3-phosphate dehydrogenase NAD-dependent N-terminal" evidence="2">
    <location>
        <begin position="5"/>
        <end position="112"/>
    </location>
</feature>
<sequence length="369" mass="39959">MTTRVAVIGSGNAGLTAAYHFTLQGADVCLYGAAGFDQPLTDIEQRGGIEALASFNDVSLSYAGFQAIDKISRDLAETLAYADLIVMPVPSFAQEPLFTNMLPHLRNGQILMLMPGNYGSLVLNRIKHEQGYDDLDITFVDAISIPWATRIVGPAELAILGMKEFLPVAALPAHRTAEAIKALQPVMPLPLTPLGNVIEAGLENINFGGHPLLTTLNMGLLENFDGQFNYYKDCCSVSTAKAAAVMENERLAIGAALGLSLKPELEAMNALYAMDCKDVYEVNRTSETHGKLNSAPNSASNRYITEDAAYLLVPCYEFAQLSGIDTPMLTACLHIDNAYNDTDYFVTGRTLEKMGLDNLTAKEIMEFVA</sequence>
<organism evidence="4 5">
    <name type="scientific">Photobacterium aquae</name>
    <dbReference type="NCBI Taxonomy" id="1195763"/>
    <lineage>
        <taxon>Bacteria</taxon>
        <taxon>Pseudomonadati</taxon>
        <taxon>Pseudomonadota</taxon>
        <taxon>Gammaproteobacteria</taxon>
        <taxon>Vibrionales</taxon>
        <taxon>Vibrionaceae</taxon>
        <taxon>Photobacterium</taxon>
    </lineage>
</organism>
<dbReference type="Pfam" id="PF01210">
    <property type="entry name" value="NAD_Gly3P_dh_N"/>
    <property type="match status" value="1"/>
</dbReference>
<dbReference type="InterPro" id="IPR008927">
    <property type="entry name" value="6-PGluconate_DH-like_C_sf"/>
</dbReference>
<proteinExistence type="predicted"/>
<dbReference type="PANTHER" id="PTHR38015">
    <property type="entry name" value="BLR6086 PROTEIN"/>
    <property type="match status" value="1"/>
</dbReference>
<keyword evidence="1" id="KW-0560">Oxidoreductase</keyword>
<evidence type="ECO:0000256" key="1">
    <source>
        <dbReference type="ARBA" id="ARBA00023002"/>
    </source>
</evidence>
<keyword evidence="5" id="KW-1185">Reference proteome</keyword>
<evidence type="ECO:0000313" key="4">
    <source>
        <dbReference type="EMBL" id="KLV03446.1"/>
    </source>
</evidence>
<name>A0A0J1GUY4_9GAMM</name>
<dbReference type="InterPro" id="IPR036291">
    <property type="entry name" value="NAD(P)-bd_dom_sf"/>
</dbReference>
<dbReference type="OrthoDB" id="6135265at2"/>
<dbReference type="Gene3D" id="3.40.50.720">
    <property type="entry name" value="NAD(P)-binding Rossmann-like Domain"/>
    <property type="match status" value="1"/>
</dbReference>
<dbReference type="InterPro" id="IPR011128">
    <property type="entry name" value="G3P_DH_NAD-dep_N"/>
</dbReference>